<comment type="caution">
    <text evidence="3">The sequence shown here is derived from an EMBL/GenBank/DDBJ whole genome shotgun (WGS) entry which is preliminary data.</text>
</comment>
<evidence type="ECO:0000256" key="1">
    <source>
        <dbReference type="SAM" id="SignalP"/>
    </source>
</evidence>
<keyword evidence="1" id="KW-0732">Signal</keyword>
<dbReference type="PROSITE" id="PS51257">
    <property type="entry name" value="PROKAR_LIPOPROTEIN"/>
    <property type="match status" value="1"/>
</dbReference>
<dbReference type="EMBL" id="JACRTI010000044">
    <property type="protein sequence ID" value="MBC8603048.1"/>
    <property type="molecule type" value="Genomic_DNA"/>
</dbReference>
<evidence type="ECO:0000313" key="3">
    <source>
        <dbReference type="EMBL" id="RDU48240.1"/>
    </source>
</evidence>
<feature type="signal peptide" evidence="1">
    <location>
        <begin position="1"/>
        <end position="20"/>
    </location>
</feature>
<dbReference type="AlphaFoldDB" id="A0A3D8HBV1"/>
<evidence type="ECO:0000313" key="2">
    <source>
        <dbReference type="EMBL" id="MBC8603048.1"/>
    </source>
</evidence>
<reference evidence="2 5" key="2">
    <citation type="submission" date="2020-08" db="EMBL/GenBank/DDBJ databases">
        <title>Genome public.</title>
        <authorList>
            <person name="Liu C."/>
            <person name="Sun Q."/>
        </authorList>
    </citation>
    <scope>NUCLEOTIDE SEQUENCE [LARGE SCALE GENOMIC DNA]</scope>
    <source>
        <strain evidence="2 5">426_9</strain>
    </source>
</reference>
<evidence type="ECO:0000313" key="4">
    <source>
        <dbReference type="Proteomes" id="UP000256321"/>
    </source>
</evidence>
<reference evidence="3 4" key="1">
    <citation type="submission" date="2018-07" db="EMBL/GenBank/DDBJ databases">
        <title>Parabacteroides acidifaciens nov. sp., isolated from human feces.</title>
        <authorList>
            <person name="Wang Y.J."/>
        </authorList>
    </citation>
    <scope>NUCLEOTIDE SEQUENCE [LARGE SCALE GENOMIC DNA]</scope>
    <source>
        <strain evidence="3 4">426-9</strain>
    </source>
</reference>
<dbReference type="InterPro" id="IPR027977">
    <property type="entry name" value="DUF4621"/>
</dbReference>
<dbReference type="EMBL" id="QREV01000044">
    <property type="protein sequence ID" value="RDU48240.1"/>
    <property type="molecule type" value="Genomic_DNA"/>
</dbReference>
<protein>
    <submittedName>
        <fullName evidence="3">DUF4621 domain-containing protein</fullName>
    </submittedName>
</protein>
<feature type="chain" id="PRO_5017581811" evidence="1">
    <location>
        <begin position="21"/>
        <end position="352"/>
    </location>
</feature>
<keyword evidence="5" id="KW-1185">Reference proteome</keyword>
<dbReference type="Proteomes" id="UP000256321">
    <property type="component" value="Unassembled WGS sequence"/>
</dbReference>
<organism evidence="3 4">
    <name type="scientific">Parabacteroides acidifaciens</name>
    <dbReference type="NCBI Taxonomy" id="2290935"/>
    <lineage>
        <taxon>Bacteria</taxon>
        <taxon>Pseudomonadati</taxon>
        <taxon>Bacteroidota</taxon>
        <taxon>Bacteroidia</taxon>
        <taxon>Bacteroidales</taxon>
        <taxon>Tannerellaceae</taxon>
        <taxon>Parabacteroides</taxon>
    </lineage>
</organism>
<dbReference type="RefSeq" id="WP_115500539.1">
    <property type="nucleotide sequence ID" value="NZ_JACRTI010000044.1"/>
</dbReference>
<dbReference type="Proteomes" id="UP000629596">
    <property type="component" value="Unassembled WGS sequence"/>
</dbReference>
<proteinExistence type="predicted"/>
<accession>A0A3D8HBV1</accession>
<dbReference type="Gene3D" id="2.60.120.1260">
    <property type="match status" value="1"/>
</dbReference>
<gene>
    <name evidence="3" type="ORF">DWU89_15510</name>
    <name evidence="2" type="ORF">H8784_15135</name>
</gene>
<dbReference type="Pfam" id="PF15414">
    <property type="entry name" value="DUF4621"/>
    <property type="match status" value="1"/>
</dbReference>
<sequence length="352" mass="38484">MKGKILFQSLVLCLCCAATSCVDSKYDLSDVDTDDLVVGDEWVAPLGTGTIAVDDVIKVYKVPSVQIDANGYYVARYQGTLQVRKNGFRADNDYEVVASSTISLKDLQGLFDEDFKLSLVDPHLMLESGLNSGTLDCRLDIIGQPASPVSFFTFSPSTPDIWIGPDASSVMTGFTFCRNKELPDAIKDVPENLVLNLWGNRSQVAQLPAGALSDIRYTFEAPLTPAADFEAVTVEHVKEAFDDSFVDYLFSGGTATIYGTVTNEMPFDLTIEMLILDEFGEQLNISFPLQDVKGASGDISFEITAADMPKMMNARNIDFKLHLKGRETAETLKDGETISMKLKLKKTGGISI</sequence>
<dbReference type="Gene3D" id="2.60.290.20">
    <property type="entry name" value="Protein of unknown function (DUF4621), C-terminal domain"/>
    <property type="match status" value="1"/>
</dbReference>
<name>A0A3D8HBV1_9BACT</name>
<evidence type="ECO:0000313" key="5">
    <source>
        <dbReference type="Proteomes" id="UP000629596"/>
    </source>
</evidence>